<protein>
    <recommendedName>
        <fullName evidence="4">Reverse transcriptase domain-containing protein</fullName>
    </recommendedName>
</protein>
<evidence type="ECO:0000256" key="1">
    <source>
        <dbReference type="SAM" id="MobiDB-lite"/>
    </source>
</evidence>
<dbReference type="InterPro" id="IPR043128">
    <property type="entry name" value="Rev_trsase/Diguanyl_cyclase"/>
</dbReference>
<dbReference type="PANTHER" id="PTHR33050:SF7">
    <property type="entry name" value="RIBONUCLEASE H"/>
    <property type="match status" value="1"/>
</dbReference>
<evidence type="ECO:0000313" key="2">
    <source>
        <dbReference type="EMBL" id="KAA6389779.1"/>
    </source>
</evidence>
<feature type="region of interest" description="Disordered" evidence="1">
    <location>
        <begin position="190"/>
        <end position="222"/>
    </location>
</feature>
<evidence type="ECO:0008006" key="4">
    <source>
        <dbReference type="Google" id="ProtNLM"/>
    </source>
</evidence>
<dbReference type="InterPro" id="IPR043502">
    <property type="entry name" value="DNA/RNA_pol_sf"/>
</dbReference>
<gene>
    <name evidence="2" type="ORF">EZS28_014694</name>
</gene>
<dbReference type="SUPFAM" id="SSF56672">
    <property type="entry name" value="DNA/RNA polymerases"/>
    <property type="match status" value="1"/>
</dbReference>
<dbReference type="InterPro" id="IPR052055">
    <property type="entry name" value="Hepadnavirus_pol/RT"/>
</dbReference>
<feature type="compositionally biased region" description="Basic and acidic residues" evidence="1">
    <location>
        <begin position="190"/>
        <end position="208"/>
    </location>
</feature>
<dbReference type="EMBL" id="SNRW01003464">
    <property type="protein sequence ID" value="KAA6389779.1"/>
    <property type="molecule type" value="Genomic_DNA"/>
</dbReference>
<dbReference type="Gene3D" id="3.30.70.270">
    <property type="match status" value="1"/>
</dbReference>
<organism evidence="2 3">
    <name type="scientific">Streblomastix strix</name>
    <dbReference type="NCBI Taxonomy" id="222440"/>
    <lineage>
        <taxon>Eukaryota</taxon>
        <taxon>Metamonada</taxon>
        <taxon>Preaxostyla</taxon>
        <taxon>Oxymonadida</taxon>
        <taxon>Streblomastigidae</taxon>
        <taxon>Streblomastix</taxon>
    </lineage>
</organism>
<proteinExistence type="predicted"/>
<dbReference type="Gene3D" id="3.10.10.10">
    <property type="entry name" value="HIV Type 1 Reverse Transcriptase, subunit A, domain 1"/>
    <property type="match status" value="1"/>
</dbReference>
<reference evidence="2 3" key="1">
    <citation type="submission" date="2019-03" db="EMBL/GenBank/DDBJ databases">
        <title>Single cell metagenomics reveals metabolic interactions within the superorganism composed of flagellate Streblomastix strix and complex community of Bacteroidetes bacteria on its surface.</title>
        <authorList>
            <person name="Treitli S.C."/>
            <person name="Kolisko M."/>
            <person name="Husnik F."/>
            <person name="Keeling P."/>
            <person name="Hampl V."/>
        </authorList>
    </citation>
    <scope>NUCLEOTIDE SEQUENCE [LARGE SCALE GENOMIC DNA]</scope>
    <source>
        <strain evidence="2">ST1C</strain>
    </source>
</reference>
<dbReference type="Proteomes" id="UP000324800">
    <property type="component" value="Unassembled WGS sequence"/>
</dbReference>
<dbReference type="AlphaFoldDB" id="A0A5J4W5R2"/>
<accession>A0A5J4W5R2</accession>
<evidence type="ECO:0000313" key="3">
    <source>
        <dbReference type="Proteomes" id="UP000324800"/>
    </source>
</evidence>
<sequence length="552" mass="64517">MLEEELKENVAIPIRKKLIKWYNLTFMIKKANGKWRKILSAKAWNKQIADFHFKMHDSIKVKQTIRLGDWGTSLDLSSAFHHLIVQTESQPNLAFEFQNNYYTYRAMPFNKEYLKNMTQRVIDALKYFGFTIRGFIRRKKFGFERQKVRLVRAAYLTLYYYFPRKSSAVGAEKGVQRRRKHALFTTNMEKSEIEPKHTMDKDRNRDNSKINSQVNRKSKLSKTKILRSFTHRQCNGQPESINCMTERMEYNDDKEQDFNSRYKLVGNKTQSEHSNRISTDTTTNDIDNRCSTQLMGFSIREGNENDSNGLWNLEQKIGTVNKQQQGTQCNNLRPTKICQSLKEFANLIPNIQNDNCTAVFDIKKYGASTSLIRHIKQINQTIEKLGIQIQITPLTGVKNQIADAQSRLSRAGVYKLKEKIFRQTCFQMNLNSIIDLFSQHFNNLLPRFMQTIRGHGKVAIDALKQIWKKEFPWIHPPISLLPAVQKNIMEERIEAMIIAPLWPGQKLYTELINENVQSHLLGWADEILEPGISLIKKNLKLLPDKMYCFLMD</sequence>
<name>A0A5J4W5R2_9EUKA</name>
<dbReference type="PANTHER" id="PTHR33050">
    <property type="entry name" value="REVERSE TRANSCRIPTASE DOMAIN-CONTAINING PROTEIN"/>
    <property type="match status" value="1"/>
</dbReference>
<comment type="caution">
    <text evidence="2">The sequence shown here is derived from an EMBL/GenBank/DDBJ whole genome shotgun (WGS) entry which is preliminary data.</text>
</comment>